<protein>
    <recommendedName>
        <fullName evidence="7">Nuclear pore complex protein</fullName>
    </recommendedName>
</protein>
<name>A0A3A2ZVP6_9EURO</name>
<evidence type="ECO:0000256" key="8">
    <source>
        <dbReference type="SAM" id="MobiDB-lite"/>
    </source>
</evidence>
<dbReference type="Pfam" id="PF04121">
    <property type="entry name" value="Nup84_Nup100"/>
    <property type="match status" value="1"/>
</dbReference>
<evidence type="ECO:0000313" key="10">
    <source>
        <dbReference type="Proteomes" id="UP000266188"/>
    </source>
</evidence>
<dbReference type="Proteomes" id="UP000266188">
    <property type="component" value="Unassembled WGS sequence"/>
</dbReference>
<dbReference type="OrthoDB" id="3098at2759"/>
<evidence type="ECO:0000256" key="2">
    <source>
        <dbReference type="ARBA" id="ARBA00022816"/>
    </source>
</evidence>
<reference evidence="10" key="1">
    <citation type="submission" date="2017-02" db="EMBL/GenBank/DDBJ databases">
        <authorList>
            <person name="Tafer H."/>
            <person name="Lopandic K."/>
        </authorList>
    </citation>
    <scope>NUCLEOTIDE SEQUENCE [LARGE SCALE GENOMIC DNA]</scope>
    <source>
        <strain evidence="10">CBS 366.77</strain>
    </source>
</reference>
<organism evidence="9 10">
    <name type="scientific">Aspergillus sclerotialis</name>
    <dbReference type="NCBI Taxonomy" id="2070753"/>
    <lineage>
        <taxon>Eukaryota</taxon>
        <taxon>Fungi</taxon>
        <taxon>Dikarya</taxon>
        <taxon>Ascomycota</taxon>
        <taxon>Pezizomycotina</taxon>
        <taxon>Eurotiomycetes</taxon>
        <taxon>Eurotiomycetidae</taxon>
        <taxon>Eurotiales</taxon>
        <taxon>Aspergillaceae</taxon>
        <taxon>Aspergillus</taxon>
        <taxon>Aspergillus subgen. Polypaecilum</taxon>
    </lineage>
</organism>
<evidence type="ECO:0000256" key="6">
    <source>
        <dbReference type="ARBA" id="ARBA00023242"/>
    </source>
</evidence>
<evidence type="ECO:0000313" key="9">
    <source>
        <dbReference type="EMBL" id="RJE26403.1"/>
    </source>
</evidence>
<dbReference type="GO" id="GO:0006406">
    <property type="term" value="P:mRNA export from nucleus"/>
    <property type="evidence" value="ECO:0007669"/>
    <property type="project" value="TreeGrafter"/>
</dbReference>
<comment type="subunit">
    <text evidence="7">Part of the nuclear pore complex (NPC).</text>
</comment>
<feature type="region of interest" description="Disordered" evidence="8">
    <location>
        <begin position="820"/>
        <end position="851"/>
    </location>
</feature>
<dbReference type="GO" id="GO:0006606">
    <property type="term" value="P:protein import into nucleus"/>
    <property type="evidence" value="ECO:0007669"/>
    <property type="project" value="TreeGrafter"/>
</dbReference>
<sequence length="1059" mass="119675">MAPLTRSSNPFGSNAGAFSVNPPQPSTLDEPEIIEIDGDDNEPMNEEEGSEVDNDEEIEDTEEYEESENEPGVGETISILTGPNMDFTQMHGGANTPELFTSAGAQEALHPLRRTADRVTRQIEAFAEKLDKFKQKETRPAEFESFQAAYQLVKSYHTLTQDAMKDLSKQRTLKRAKLGLNKIQNAKLESSDPATKRIDDELARLQLEADTWELLLNLIGINDPHTRHGFTEAANNAFQNLHRYSSDRQVWEQFINADHYAMECLVLMKWLEDTTGFGVRQVEELIAELEGQAERGQGLWTHGWLYTKEAIKGQKRLRAWPRPLEPNDPGITVSLLNSETQEPLVTQLDPDAITRQKQTLQKQDQFNERATWATCWKMLRCGKSWSEIREWAQERLENWRAVSLCGSSVDASFCGEMNTPVDDSTARMANFRLQNSWRASCAALSRNPNVDDFQRAVYALLCGETQPAYGACRSWDDFLYVYLNSILIARYQGFCKQLQRKLSYSPSVPVAFVPEMIGHSDLVNFLWHLKANEVAGAEARNPYRMMQTAIMGKSYDKYFDLLAKSVSRAAAERPDYSAVVPDLSPNELDKDLSVTAKDEDALRIASHIYIVARSLGYVRTDTQSVDTASVNVIGHIATLEHAGVYDMIPLYASLLPTHLAHSVLGKILIAVVEPRERKQQVKLMEKYGIDIEAVLDSQWEWVWHKVSAIEHPRTVTRYSKVVSSPGGGRDLAPVKKDYIGTDVSSEDEQIIRSLEWLRYIDGQWGKICRLGSLAYRRFYITGKLAAARELSRRMNLSDISLKSFGFDIADFPSTIENGVEAKAAEPSSPSRSRLLGSSHRRQRSSISSGAPSGNDQNILYAQSELMRDLEQLIIAFDALEKYAICHNKLLKSRQRRDSGTLEQLEEDLQDLLSEASYQIDGLLSECLVGSEDETEIAEMEEIRLTYIPELFLEYHNALYWASFTISTECLVHCLNLATQVAQNEHLTSSFTNSERMCELVDVLAIASRRMVELGTKRDKRTVTGEMLGIWHVEPDGEQDEEFHEFVRQARQNATPSNAV</sequence>
<dbReference type="GO" id="GO:0017056">
    <property type="term" value="F:structural constituent of nuclear pore"/>
    <property type="evidence" value="ECO:0007669"/>
    <property type="project" value="UniProtKB-UniRule"/>
</dbReference>
<accession>A0A3A2ZVP6</accession>
<dbReference type="PANTHER" id="PTHR13003">
    <property type="entry name" value="NUP107-RELATED"/>
    <property type="match status" value="1"/>
</dbReference>
<dbReference type="InterPro" id="IPR007252">
    <property type="entry name" value="Nup84/Nup107"/>
</dbReference>
<dbReference type="GO" id="GO:0031080">
    <property type="term" value="C:nuclear pore outer ring"/>
    <property type="evidence" value="ECO:0007669"/>
    <property type="project" value="TreeGrafter"/>
</dbReference>
<keyword evidence="10" id="KW-1185">Reference proteome</keyword>
<feature type="region of interest" description="Disordered" evidence="8">
    <location>
        <begin position="1"/>
        <end position="73"/>
    </location>
</feature>
<dbReference type="EMBL" id="MVGC01000023">
    <property type="protein sequence ID" value="RJE26403.1"/>
    <property type="molecule type" value="Genomic_DNA"/>
</dbReference>
<comment type="function">
    <text evidence="7">Functions as a component of the nuclear pore complex (NPC).</text>
</comment>
<comment type="caution">
    <text evidence="9">The sequence shown here is derived from an EMBL/GenBank/DDBJ whole genome shotgun (WGS) entry which is preliminary data.</text>
</comment>
<keyword evidence="1 7" id="KW-0813">Transport</keyword>
<keyword evidence="6 7" id="KW-0539">Nucleus</keyword>
<comment type="similarity">
    <text evidence="7">Belongs to the nucleoporin Nup84/Nup107 family.</text>
</comment>
<evidence type="ECO:0000256" key="7">
    <source>
        <dbReference type="RuleBase" id="RU365072"/>
    </source>
</evidence>
<comment type="subcellular location">
    <subcellularLocation>
        <location evidence="7">Nucleus</location>
        <location evidence="7">Nuclear pore complex</location>
    </subcellularLocation>
    <subcellularLocation>
        <location evidence="7">Nucleus membrane</location>
    </subcellularLocation>
</comment>
<dbReference type="GO" id="GO:0000973">
    <property type="term" value="P:post-transcriptional tethering of RNA polymerase II gene DNA at nuclear periphery"/>
    <property type="evidence" value="ECO:0007669"/>
    <property type="project" value="TreeGrafter"/>
</dbReference>
<keyword evidence="5 7" id="KW-0906">Nuclear pore complex</keyword>
<feature type="compositionally biased region" description="Acidic residues" evidence="8">
    <location>
        <begin position="29"/>
        <end position="69"/>
    </location>
</feature>
<gene>
    <name evidence="9" type="ORF">PHISCL_01290</name>
</gene>
<keyword evidence="3" id="KW-0653">Protein transport</keyword>
<dbReference type="STRING" id="2070753.A0A3A2ZVP6"/>
<dbReference type="Gene3D" id="1.20.190.50">
    <property type="match status" value="1"/>
</dbReference>
<dbReference type="PANTHER" id="PTHR13003:SF2">
    <property type="entry name" value="NUCLEAR PORE COMPLEX PROTEIN NUP107"/>
    <property type="match status" value="1"/>
</dbReference>
<keyword evidence="4 7" id="KW-0811">Translocation</keyword>
<dbReference type="AlphaFoldDB" id="A0A3A2ZVP6"/>
<evidence type="ECO:0000256" key="5">
    <source>
        <dbReference type="ARBA" id="ARBA00023132"/>
    </source>
</evidence>
<feature type="compositionally biased region" description="Low complexity" evidence="8">
    <location>
        <begin position="827"/>
        <end position="837"/>
    </location>
</feature>
<dbReference type="GO" id="GO:0031965">
    <property type="term" value="C:nuclear membrane"/>
    <property type="evidence" value="ECO:0007669"/>
    <property type="project" value="UniProtKB-SubCell"/>
</dbReference>
<dbReference type="Gene3D" id="1.10.3450.20">
    <property type="match status" value="1"/>
</dbReference>
<evidence type="ECO:0000256" key="4">
    <source>
        <dbReference type="ARBA" id="ARBA00023010"/>
    </source>
</evidence>
<keyword evidence="2" id="KW-0509">mRNA transport</keyword>
<feature type="compositionally biased region" description="Polar residues" evidence="8">
    <location>
        <begin position="1"/>
        <end position="12"/>
    </location>
</feature>
<evidence type="ECO:0000256" key="3">
    <source>
        <dbReference type="ARBA" id="ARBA00022927"/>
    </source>
</evidence>
<keyword evidence="7" id="KW-0472">Membrane</keyword>
<evidence type="ECO:0000256" key="1">
    <source>
        <dbReference type="ARBA" id="ARBA00022448"/>
    </source>
</evidence>
<dbReference type="FunFam" id="1.10.3450.20:FF:000003">
    <property type="entry name" value="Nuclear pore complex protein"/>
    <property type="match status" value="1"/>
</dbReference>
<proteinExistence type="inferred from homology"/>